<name>A0ABQ6JU86_9MICO</name>
<dbReference type="Pfam" id="PF00089">
    <property type="entry name" value="Trypsin"/>
    <property type="match status" value="1"/>
</dbReference>
<evidence type="ECO:0000313" key="3">
    <source>
        <dbReference type="Proteomes" id="UP001157069"/>
    </source>
</evidence>
<keyword evidence="3" id="KW-1185">Reference proteome</keyword>
<dbReference type="EMBL" id="BSVA01000001">
    <property type="protein sequence ID" value="GMA91856.1"/>
    <property type="molecule type" value="Genomic_DNA"/>
</dbReference>
<gene>
    <name evidence="2" type="ORF">GCM10025869_23850</name>
</gene>
<evidence type="ECO:0000259" key="1">
    <source>
        <dbReference type="Pfam" id="PF00089"/>
    </source>
</evidence>
<reference evidence="3" key="1">
    <citation type="journal article" date="2019" name="Int. J. Syst. Evol. Microbiol.">
        <title>The Global Catalogue of Microorganisms (GCM) 10K type strain sequencing project: providing services to taxonomists for standard genome sequencing and annotation.</title>
        <authorList>
            <consortium name="The Broad Institute Genomics Platform"/>
            <consortium name="The Broad Institute Genome Sequencing Center for Infectious Disease"/>
            <person name="Wu L."/>
            <person name="Ma J."/>
        </authorList>
    </citation>
    <scope>NUCLEOTIDE SEQUENCE [LARGE SCALE GENOMIC DNA]</scope>
    <source>
        <strain evidence="3">NBRC 108755</strain>
    </source>
</reference>
<comment type="caution">
    <text evidence="2">The sequence shown here is derived from an EMBL/GenBank/DDBJ whole genome shotgun (WGS) entry which is preliminary data.</text>
</comment>
<evidence type="ECO:0000313" key="2">
    <source>
        <dbReference type="EMBL" id="GMA91856.1"/>
    </source>
</evidence>
<dbReference type="Gene3D" id="2.40.10.10">
    <property type="entry name" value="Trypsin-like serine proteases"/>
    <property type="match status" value="2"/>
</dbReference>
<feature type="domain" description="Peptidase S1" evidence="1">
    <location>
        <begin position="13"/>
        <end position="122"/>
    </location>
</feature>
<organism evidence="2 3">
    <name type="scientific">Homoserinibacter gongjuensis</name>
    <dbReference type="NCBI Taxonomy" id="1162968"/>
    <lineage>
        <taxon>Bacteria</taxon>
        <taxon>Bacillati</taxon>
        <taxon>Actinomycetota</taxon>
        <taxon>Actinomycetes</taxon>
        <taxon>Micrococcales</taxon>
        <taxon>Microbacteriaceae</taxon>
        <taxon>Homoserinibacter</taxon>
    </lineage>
</organism>
<sequence length="127" mass="12371">MGVQSMNLSDSVDAAVLTLSRAVDRAPAATDRPEAETGSVAVAWGWGKDSMGGVAPCDAEPKELVIVLPSACLGAPGAGPGTLCGIPAGDANTCEGDSGGPLVGRDGSIKAITTSGLGCGQDTQVST</sequence>
<dbReference type="InterPro" id="IPR033116">
    <property type="entry name" value="TRYPSIN_SER"/>
</dbReference>
<proteinExistence type="predicted"/>
<protein>
    <recommendedName>
        <fullName evidence="1">Peptidase S1 domain-containing protein</fullName>
    </recommendedName>
</protein>
<dbReference type="Proteomes" id="UP001157069">
    <property type="component" value="Unassembled WGS sequence"/>
</dbReference>
<accession>A0ABQ6JU86</accession>
<dbReference type="InterPro" id="IPR001254">
    <property type="entry name" value="Trypsin_dom"/>
</dbReference>
<dbReference type="InterPro" id="IPR043504">
    <property type="entry name" value="Peptidase_S1_PA_chymotrypsin"/>
</dbReference>
<dbReference type="InterPro" id="IPR009003">
    <property type="entry name" value="Peptidase_S1_PA"/>
</dbReference>
<dbReference type="PROSITE" id="PS00135">
    <property type="entry name" value="TRYPSIN_SER"/>
    <property type="match status" value="1"/>
</dbReference>
<dbReference type="SUPFAM" id="SSF50494">
    <property type="entry name" value="Trypsin-like serine proteases"/>
    <property type="match status" value="1"/>
</dbReference>